<dbReference type="InterPro" id="IPR051534">
    <property type="entry name" value="CBASS_pafABC_assoc_protein"/>
</dbReference>
<evidence type="ECO:0000259" key="2">
    <source>
        <dbReference type="Pfam" id="PF25583"/>
    </source>
</evidence>
<comment type="caution">
    <text evidence="3">The sequence shown here is derived from an EMBL/GenBank/DDBJ whole genome shotgun (WGS) entry which is preliminary data.</text>
</comment>
<dbReference type="Proteomes" id="UP001606303">
    <property type="component" value="Unassembled WGS sequence"/>
</dbReference>
<dbReference type="PANTHER" id="PTHR34580:SF1">
    <property type="entry name" value="PROTEIN PAFC"/>
    <property type="match status" value="1"/>
</dbReference>
<dbReference type="InterPro" id="IPR026881">
    <property type="entry name" value="WYL_dom"/>
</dbReference>
<feature type="domain" description="WCX" evidence="2">
    <location>
        <begin position="272"/>
        <end position="335"/>
    </location>
</feature>
<name>A0ABW7H2F1_9BURK</name>
<evidence type="ECO:0000259" key="1">
    <source>
        <dbReference type="Pfam" id="PF13280"/>
    </source>
</evidence>
<gene>
    <name evidence="3" type="ORF">ACG01O_17445</name>
</gene>
<organism evidence="3 4">
    <name type="scientific">Pelomonas baiyunensis</name>
    <dbReference type="NCBI Taxonomy" id="3299026"/>
    <lineage>
        <taxon>Bacteria</taxon>
        <taxon>Pseudomonadati</taxon>
        <taxon>Pseudomonadota</taxon>
        <taxon>Betaproteobacteria</taxon>
        <taxon>Burkholderiales</taxon>
        <taxon>Sphaerotilaceae</taxon>
        <taxon>Roseateles</taxon>
    </lineage>
</organism>
<evidence type="ECO:0000313" key="3">
    <source>
        <dbReference type="EMBL" id="MFG6468412.1"/>
    </source>
</evidence>
<evidence type="ECO:0000313" key="4">
    <source>
        <dbReference type="Proteomes" id="UP001606303"/>
    </source>
</evidence>
<dbReference type="RefSeq" id="WP_394386572.1">
    <property type="nucleotide sequence ID" value="NZ_JBIGIB010000005.1"/>
</dbReference>
<reference evidence="3 4" key="1">
    <citation type="submission" date="2024-08" db="EMBL/GenBank/DDBJ databases">
        <authorList>
            <person name="Lu H."/>
        </authorList>
    </citation>
    <scope>NUCLEOTIDE SEQUENCE [LARGE SCALE GENOMIC DNA]</scope>
    <source>
        <strain evidence="3 4">BYS87W</strain>
    </source>
</reference>
<dbReference type="PANTHER" id="PTHR34580">
    <property type="match status" value="1"/>
</dbReference>
<dbReference type="EMBL" id="JBIGIB010000005">
    <property type="protein sequence ID" value="MFG6468412.1"/>
    <property type="molecule type" value="Genomic_DNA"/>
</dbReference>
<dbReference type="Pfam" id="PF25583">
    <property type="entry name" value="WCX"/>
    <property type="match status" value="1"/>
</dbReference>
<proteinExistence type="predicted"/>
<sequence length="349" mass="38269">MPSAEKSQSLDRLLALLALIPVGRLSTTSELLNALAGQGIEVEARTVQRDLRMLQQHFAIECDERSKPHGWRWTSAGARDSLLGLSAPEALGLVLLERHLRHALPASWSSSLNALFQQARTALEKTGPRGRATRWVSKVHVAPPGLGQLPAELPPAAVLEAVSEALLNEHQLQLSYRKPGTQEEQSYLLHPVGLLLRGPTVYLAAVTDADRTGPVRHFALHRITAALALPKLSALPVGLDMAAAMKRSGGLFGTESGGELIDLCFRCDRVLADLLCEAPLDASQHVETLTPDWYEVRVRLPLSWELRWWLLAHIAQLEVLAPANLREEVRQKLEAGLLRHLPAQVAHPS</sequence>
<feature type="domain" description="WYL" evidence="1">
    <location>
        <begin position="158"/>
        <end position="225"/>
    </location>
</feature>
<keyword evidence="4" id="KW-1185">Reference proteome</keyword>
<accession>A0ABW7H2F1</accession>
<dbReference type="Pfam" id="PF13280">
    <property type="entry name" value="WYL"/>
    <property type="match status" value="1"/>
</dbReference>
<dbReference type="InterPro" id="IPR057727">
    <property type="entry name" value="WCX_dom"/>
</dbReference>
<protein>
    <submittedName>
        <fullName evidence="3">Helix-turn-helix transcriptional regulator</fullName>
    </submittedName>
</protein>
<dbReference type="PROSITE" id="PS52050">
    <property type="entry name" value="WYL"/>
    <property type="match status" value="1"/>
</dbReference>